<organism evidence="8 9">
    <name type="scientific">Thiohalorhabdus methylotrophus</name>
    <dbReference type="NCBI Taxonomy" id="3242694"/>
    <lineage>
        <taxon>Bacteria</taxon>
        <taxon>Pseudomonadati</taxon>
        <taxon>Pseudomonadota</taxon>
        <taxon>Gammaproteobacteria</taxon>
        <taxon>Thiohalorhabdales</taxon>
        <taxon>Thiohalorhabdaceae</taxon>
        <taxon>Thiohalorhabdus</taxon>
    </lineage>
</organism>
<dbReference type="InterPro" id="IPR029016">
    <property type="entry name" value="GAF-like_dom_sf"/>
</dbReference>
<dbReference type="InterPro" id="IPR002197">
    <property type="entry name" value="HTH_Fis"/>
</dbReference>
<dbReference type="SUPFAM" id="SSF55785">
    <property type="entry name" value="PYP-like sensor domain (PAS domain)"/>
    <property type="match status" value="1"/>
</dbReference>
<dbReference type="PROSITE" id="PS00675">
    <property type="entry name" value="SIGMA54_INTERACT_1"/>
    <property type="match status" value="1"/>
</dbReference>
<dbReference type="InterPro" id="IPR027417">
    <property type="entry name" value="P-loop_NTPase"/>
</dbReference>
<evidence type="ECO:0000256" key="2">
    <source>
        <dbReference type="ARBA" id="ARBA00022840"/>
    </source>
</evidence>
<dbReference type="Gene3D" id="3.30.450.40">
    <property type="match status" value="1"/>
</dbReference>
<keyword evidence="4" id="KW-0238">DNA-binding</keyword>
<comment type="caution">
    <text evidence="8">The sequence shown here is derived from an EMBL/GenBank/DDBJ whole genome shotgun (WGS) entry which is preliminary data.</text>
</comment>
<dbReference type="InterPro" id="IPR013767">
    <property type="entry name" value="PAS_fold"/>
</dbReference>
<dbReference type="PRINTS" id="PR01590">
    <property type="entry name" value="HTHFIS"/>
</dbReference>
<dbReference type="InterPro" id="IPR002078">
    <property type="entry name" value="Sigma_54_int"/>
</dbReference>
<evidence type="ECO:0000313" key="9">
    <source>
        <dbReference type="Proteomes" id="UP001575181"/>
    </source>
</evidence>
<dbReference type="Proteomes" id="UP001575181">
    <property type="component" value="Unassembled WGS sequence"/>
</dbReference>
<dbReference type="SUPFAM" id="SSF52540">
    <property type="entry name" value="P-loop containing nucleoside triphosphate hydrolases"/>
    <property type="match status" value="1"/>
</dbReference>
<gene>
    <name evidence="8" type="ORF">ACERLL_10125</name>
</gene>
<dbReference type="InterPro" id="IPR058031">
    <property type="entry name" value="AAA_lid_NorR"/>
</dbReference>
<protein>
    <submittedName>
        <fullName evidence="8">Sigma-54-dependent Fis family transcriptional regulator</fullName>
    </submittedName>
</protein>
<dbReference type="NCBIfam" id="TIGR00229">
    <property type="entry name" value="sensory_box"/>
    <property type="match status" value="1"/>
</dbReference>
<dbReference type="InterPro" id="IPR003018">
    <property type="entry name" value="GAF"/>
</dbReference>
<dbReference type="SMART" id="SM00382">
    <property type="entry name" value="AAA"/>
    <property type="match status" value="1"/>
</dbReference>
<dbReference type="CDD" id="cd00130">
    <property type="entry name" value="PAS"/>
    <property type="match status" value="1"/>
</dbReference>
<feature type="compositionally biased region" description="Basic and acidic residues" evidence="6">
    <location>
        <begin position="347"/>
        <end position="356"/>
    </location>
</feature>
<dbReference type="Pfam" id="PF00158">
    <property type="entry name" value="Sigma54_activat"/>
    <property type="match status" value="1"/>
</dbReference>
<dbReference type="Gene3D" id="1.10.10.60">
    <property type="entry name" value="Homeodomain-like"/>
    <property type="match status" value="1"/>
</dbReference>
<keyword evidence="1" id="KW-0547">Nucleotide-binding</keyword>
<dbReference type="InterPro" id="IPR025662">
    <property type="entry name" value="Sigma_54_int_dom_ATP-bd_1"/>
</dbReference>
<dbReference type="SUPFAM" id="SSF46689">
    <property type="entry name" value="Homeodomain-like"/>
    <property type="match status" value="1"/>
</dbReference>
<name>A0ABV4TYD9_9GAMM</name>
<dbReference type="InterPro" id="IPR025943">
    <property type="entry name" value="Sigma_54_int_dom_ATP-bd_2"/>
</dbReference>
<dbReference type="RefSeq" id="WP_373655967.1">
    <property type="nucleotide sequence ID" value="NZ_JBGUAW010000006.1"/>
</dbReference>
<evidence type="ECO:0000256" key="3">
    <source>
        <dbReference type="ARBA" id="ARBA00023015"/>
    </source>
</evidence>
<evidence type="ECO:0000256" key="4">
    <source>
        <dbReference type="ARBA" id="ARBA00023125"/>
    </source>
</evidence>
<evidence type="ECO:0000256" key="5">
    <source>
        <dbReference type="ARBA" id="ARBA00023163"/>
    </source>
</evidence>
<dbReference type="Pfam" id="PF01590">
    <property type="entry name" value="GAF"/>
    <property type="match status" value="1"/>
</dbReference>
<dbReference type="EMBL" id="JBGUAW010000006">
    <property type="protein sequence ID" value="MFA9461181.1"/>
    <property type="molecule type" value="Genomic_DNA"/>
</dbReference>
<dbReference type="InterPro" id="IPR000014">
    <property type="entry name" value="PAS"/>
</dbReference>
<dbReference type="Pfam" id="PF00989">
    <property type="entry name" value="PAS"/>
    <property type="match status" value="1"/>
</dbReference>
<keyword evidence="3" id="KW-0805">Transcription regulation</keyword>
<dbReference type="Pfam" id="PF02954">
    <property type="entry name" value="HTH_8"/>
    <property type="match status" value="1"/>
</dbReference>
<dbReference type="Pfam" id="PF25601">
    <property type="entry name" value="AAA_lid_14"/>
    <property type="match status" value="1"/>
</dbReference>
<dbReference type="CDD" id="cd00009">
    <property type="entry name" value="AAA"/>
    <property type="match status" value="1"/>
</dbReference>
<reference evidence="8 9" key="1">
    <citation type="submission" date="2024-08" db="EMBL/GenBank/DDBJ databases">
        <title>Whole-genome sequencing of halo(alkali)philic microorganisms from hypersaline lakes.</title>
        <authorList>
            <person name="Sorokin D.Y."/>
            <person name="Merkel A.Y."/>
            <person name="Messina E."/>
            <person name="Yakimov M."/>
        </authorList>
    </citation>
    <scope>NUCLEOTIDE SEQUENCE [LARGE SCALE GENOMIC DNA]</scope>
    <source>
        <strain evidence="8 9">Cl-TMA</strain>
    </source>
</reference>
<sequence>MHADTRHERVTVPGNRRVQINHSRGSAITAEVQEPSHNEWVWTAVHQPWSRPPSLTKEVLRSWTRCLDELGLDPGSRHETVYLADPELRARQERLQTLLEISKVEMNNLYQQVAASGYAIILSDAEGVVLHQVSDPELSRTVCSRGLRPGAVWSERFEGTNGIGTCLFEQKPIVIHRSEHFLTRNIELTCSAAPIFDSQGQLMAVLDISGCSTMAQQHSQVLVHMASQMIENRVFLNSFRDHYLIRFHSRPEFVSTLGEGILTFDEDGKCLAVNGSAHFQLGYESRADLVGRNIEEVLHLSSEELVDRALQGMLRTQPVHERQHGKRFFAVVQPPEGSVRIGGGGDPGRRPRDIQSKDSGPSEPGGEGTGLDFGDTRMARNLALLRKVADRDIPVLLNGETGTGKGVLAETFHKLSHRAEEPFVAVSCAAIPEELIESELFGYKPGAFTGASRHGQQGRILQANGGTLFLDEIGDMPLNLQVRLLRVLEEREVVPLGGDSPVTVDIQIVSATHQDLEELVAQGGFREDLYYRLKGVQVLVPPLREREDKDALFQHLVEEENTEDVPVTLDAELLEVLKNEPWPGNIRQARNTFRTMLALRESDRLTTADLPPEMLSRPKAVQQGAEVPDAGPRGALEMAERETLQRMLDENHWNVSATAEQLNLSRNTLYRKMKQYGIKRPK</sequence>
<dbReference type="Gene3D" id="3.30.450.20">
    <property type="entry name" value="PAS domain"/>
    <property type="match status" value="1"/>
</dbReference>
<dbReference type="SMART" id="SM00091">
    <property type="entry name" value="PAS"/>
    <property type="match status" value="1"/>
</dbReference>
<feature type="domain" description="Sigma-54 factor interaction" evidence="7">
    <location>
        <begin position="378"/>
        <end position="598"/>
    </location>
</feature>
<proteinExistence type="predicted"/>
<dbReference type="Gene3D" id="1.10.8.60">
    <property type="match status" value="1"/>
</dbReference>
<evidence type="ECO:0000313" key="8">
    <source>
        <dbReference type="EMBL" id="MFA9461181.1"/>
    </source>
</evidence>
<evidence type="ECO:0000259" key="7">
    <source>
        <dbReference type="PROSITE" id="PS50045"/>
    </source>
</evidence>
<dbReference type="PROSITE" id="PS50045">
    <property type="entry name" value="SIGMA54_INTERACT_4"/>
    <property type="match status" value="1"/>
</dbReference>
<dbReference type="SUPFAM" id="SSF55781">
    <property type="entry name" value="GAF domain-like"/>
    <property type="match status" value="1"/>
</dbReference>
<dbReference type="Gene3D" id="3.40.50.300">
    <property type="entry name" value="P-loop containing nucleotide triphosphate hydrolases"/>
    <property type="match status" value="1"/>
</dbReference>
<keyword evidence="2" id="KW-0067">ATP-binding</keyword>
<dbReference type="InterPro" id="IPR035965">
    <property type="entry name" value="PAS-like_dom_sf"/>
</dbReference>
<dbReference type="InterPro" id="IPR003593">
    <property type="entry name" value="AAA+_ATPase"/>
</dbReference>
<feature type="region of interest" description="Disordered" evidence="6">
    <location>
        <begin position="335"/>
        <end position="374"/>
    </location>
</feature>
<dbReference type="PROSITE" id="PS00676">
    <property type="entry name" value="SIGMA54_INTERACT_2"/>
    <property type="match status" value="1"/>
</dbReference>
<evidence type="ECO:0000256" key="1">
    <source>
        <dbReference type="ARBA" id="ARBA00022741"/>
    </source>
</evidence>
<keyword evidence="9" id="KW-1185">Reference proteome</keyword>
<dbReference type="PANTHER" id="PTHR32071:SF77">
    <property type="entry name" value="TRANSCRIPTIONAL REGULATORY PROTEIN"/>
    <property type="match status" value="1"/>
</dbReference>
<dbReference type="PANTHER" id="PTHR32071">
    <property type="entry name" value="TRANSCRIPTIONAL REGULATORY PROTEIN"/>
    <property type="match status" value="1"/>
</dbReference>
<keyword evidence="5" id="KW-0804">Transcription</keyword>
<accession>A0ABV4TYD9</accession>
<evidence type="ECO:0000256" key="6">
    <source>
        <dbReference type="SAM" id="MobiDB-lite"/>
    </source>
</evidence>
<dbReference type="InterPro" id="IPR009057">
    <property type="entry name" value="Homeodomain-like_sf"/>
</dbReference>